<gene>
    <name evidence="2" type="ORF">L195_g023874</name>
</gene>
<sequence>MNQLEQQRKVSIMKWNDNLTSHNGCSSKGRSQQSQKQPGKLFAEVESEYAQK</sequence>
<dbReference type="AlphaFoldDB" id="A0A2K3NC20"/>
<reference evidence="2 3" key="2">
    <citation type="journal article" date="2017" name="Front. Plant Sci.">
        <title>Gene Classification and Mining of Molecular Markers Useful in Red Clover (Trifolium pratense) Breeding.</title>
        <authorList>
            <person name="Istvanek J."/>
            <person name="Dluhosova J."/>
            <person name="Dluhos P."/>
            <person name="Patkova L."/>
            <person name="Nedelnik J."/>
            <person name="Repkova J."/>
        </authorList>
    </citation>
    <scope>NUCLEOTIDE SEQUENCE [LARGE SCALE GENOMIC DNA]</scope>
    <source>
        <strain evidence="3">cv. Tatra</strain>
        <tissue evidence="2">Young leaves</tissue>
    </source>
</reference>
<dbReference type="EMBL" id="ASHM01019105">
    <property type="protein sequence ID" value="PNY00591.1"/>
    <property type="molecule type" value="Genomic_DNA"/>
</dbReference>
<feature type="non-terminal residue" evidence="2">
    <location>
        <position position="52"/>
    </location>
</feature>
<comment type="caution">
    <text evidence="2">The sequence shown here is derived from an EMBL/GenBank/DDBJ whole genome shotgun (WGS) entry which is preliminary data.</text>
</comment>
<feature type="region of interest" description="Disordered" evidence="1">
    <location>
        <begin position="15"/>
        <end position="52"/>
    </location>
</feature>
<evidence type="ECO:0000313" key="2">
    <source>
        <dbReference type="EMBL" id="PNY00591.1"/>
    </source>
</evidence>
<evidence type="ECO:0000313" key="3">
    <source>
        <dbReference type="Proteomes" id="UP000236291"/>
    </source>
</evidence>
<protein>
    <submittedName>
        <fullName evidence="2">Uncharacterized protein</fullName>
    </submittedName>
</protein>
<dbReference type="Proteomes" id="UP000236291">
    <property type="component" value="Unassembled WGS sequence"/>
</dbReference>
<proteinExistence type="predicted"/>
<organism evidence="2 3">
    <name type="scientific">Trifolium pratense</name>
    <name type="common">Red clover</name>
    <dbReference type="NCBI Taxonomy" id="57577"/>
    <lineage>
        <taxon>Eukaryota</taxon>
        <taxon>Viridiplantae</taxon>
        <taxon>Streptophyta</taxon>
        <taxon>Embryophyta</taxon>
        <taxon>Tracheophyta</taxon>
        <taxon>Spermatophyta</taxon>
        <taxon>Magnoliopsida</taxon>
        <taxon>eudicotyledons</taxon>
        <taxon>Gunneridae</taxon>
        <taxon>Pentapetalae</taxon>
        <taxon>rosids</taxon>
        <taxon>fabids</taxon>
        <taxon>Fabales</taxon>
        <taxon>Fabaceae</taxon>
        <taxon>Papilionoideae</taxon>
        <taxon>50 kb inversion clade</taxon>
        <taxon>NPAAA clade</taxon>
        <taxon>Hologalegina</taxon>
        <taxon>IRL clade</taxon>
        <taxon>Trifolieae</taxon>
        <taxon>Trifolium</taxon>
    </lineage>
</organism>
<name>A0A2K3NC20_TRIPR</name>
<accession>A0A2K3NC20</accession>
<feature type="compositionally biased region" description="Low complexity" evidence="1">
    <location>
        <begin position="24"/>
        <end position="40"/>
    </location>
</feature>
<reference evidence="2 3" key="1">
    <citation type="journal article" date="2014" name="Am. J. Bot.">
        <title>Genome assembly and annotation for red clover (Trifolium pratense; Fabaceae).</title>
        <authorList>
            <person name="Istvanek J."/>
            <person name="Jaros M."/>
            <person name="Krenek A."/>
            <person name="Repkova J."/>
        </authorList>
    </citation>
    <scope>NUCLEOTIDE SEQUENCE [LARGE SCALE GENOMIC DNA]</scope>
    <source>
        <strain evidence="3">cv. Tatra</strain>
        <tissue evidence="2">Young leaves</tissue>
    </source>
</reference>
<evidence type="ECO:0000256" key="1">
    <source>
        <dbReference type="SAM" id="MobiDB-lite"/>
    </source>
</evidence>